<keyword evidence="3" id="KW-1185">Reference proteome</keyword>
<reference evidence="2" key="1">
    <citation type="journal article" date="2019" name="Environ. Microbiol.">
        <title>Fungal ecological strategies reflected in gene transcription - a case study of two litter decomposers.</title>
        <authorList>
            <person name="Barbi F."/>
            <person name="Kohler A."/>
            <person name="Barry K."/>
            <person name="Baskaran P."/>
            <person name="Daum C."/>
            <person name="Fauchery L."/>
            <person name="Ihrmark K."/>
            <person name="Kuo A."/>
            <person name="LaButti K."/>
            <person name="Lipzen A."/>
            <person name="Morin E."/>
            <person name="Grigoriev I.V."/>
            <person name="Henrissat B."/>
            <person name="Lindahl B."/>
            <person name="Martin F."/>
        </authorList>
    </citation>
    <scope>NUCLEOTIDE SEQUENCE</scope>
    <source>
        <strain evidence="2">JB14</strain>
    </source>
</reference>
<proteinExistence type="predicted"/>
<accession>A0A6A4GX88</accession>
<dbReference type="EMBL" id="ML769675">
    <property type="protein sequence ID" value="KAE9389970.1"/>
    <property type="molecule type" value="Genomic_DNA"/>
</dbReference>
<gene>
    <name evidence="2" type="ORF">BT96DRAFT_363518</name>
</gene>
<evidence type="ECO:0008006" key="4">
    <source>
        <dbReference type="Google" id="ProtNLM"/>
    </source>
</evidence>
<feature type="coiled-coil region" evidence="1">
    <location>
        <begin position="27"/>
        <end position="61"/>
    </location>
</feature>
<protein>
    <recommendedName>
        <fullName evidence="4">F-box domain-containing protein</fullName>
    </recommendedName>
</protein>
<organism evidence="2 3">
    <name type="scientific">Gymnopus androsaceus JB14</name>
    <dbReference type="NCBI Taxonomy" id="1447944"/>
    <lineage>
        <taxon>Eukaryota</taxon>
        <taxon>Fungi</taxon>
        <taxon>Dikarya</taxon>
        <taxon>Basidiomycota</taxon>
        <taxon>Agaricomycotina</taxon>
        <taxon>Agaricomycetes</taxon>
        <taxon>Agaricomycetidae</taxon>
        <taxon>Agaricales</taxon>
        <taxon>Marasmiineae</taxon>
        <taxon>Omphalotaceae</taxon>
        <taxon>Gymnopus</taxon>
    </lineage>
</organism>
<evidence type="ECO:0000256" key="1">
    <source>
        <dbReference type="SAM" id="Coils"/>
    </source>
</evidence>
<name>A0A6A4GX88_9AGAR</name>
<sequence length="455" mass="51416">MNFAASVFFERLRRSEAHQTSDIVKFLKDIDSEMDRYTTKISALETEIAFLNSQRQRLQSHRTSISSLLSPIHRLPNELLARIFTLACEKNVLNSDPGSRDEVALRIASVSFRWRVLAIACSEIWSSVVIQLHDGTEVEEVRLQLEHQLDIHLERSKDQRLTLEIYVGIPWRRFIDDPLVTKMVQHSARWQHLTLHDGYQVEEADILNLRTHMPLPSTLETLTIRVGPQPFPVSWIPSPNSIRVMDIDTYLPGVEGSITPPMDKVTSLTFVPRLDSLFEPLNWFPNIEHLALTSAREFIEAVDVSNGSPHIVPITSLEINFLSQLSSNPDPTLDFLQIVMDFLTAPALSTLSINEIDTGVGSGVPRTSDQHSFSCISTFIERSGCLLSVLELSGLFIQDRSIVDLLKKLSSLVELRIHDPLRGRTGTRSRPFPISKDLIESLHAHQSSSLHLSEI</sequence>
<dbReference type="Proteomes" id="UP000799118">
    <property type="component" value="Unassembled WGS sequence"/>
</dbReference>
<evidence type="ECO:0000313" key="3">
    <source>
        <dbReference type="Proteomes" id="UP000799118"/>
    </source>
</evidence>
<keyword evidence="1" id="KW-0175">Coiled coil</keyword>
<evidence type="ECO:0000313" key="2">
    <source>
        <dbReference type="EMBL" id="KAE9389970.1"/>
    </source>
</evidence>
<dbReference type="AlphaFoldDB" id="A0A6A4GX88"/>
<dbReference type="OrthoDB" id="3266451at2759"/>